<dbReference type="InterPro" id="IPR018825">
    <property type="entry name" value="DUF2427"/>
</dbReference>
<dbReference type="Pfam" id="PF10348">
    <property type="entry name" value="DUF2427"/>
    <property type="match status" value="1"/>
</dbReference>
<feature type="transmembrane region" description="Helical" evidence="2">
    <location>
        <begin position="69"/>
        <end position="87"/>
    </location>
</feature>
<organism evidence="6 7">
    <name type="scientific">Tilletiopsis washingtonensis</name>
    <dbReference type="NCBI Taxonomy" id="58919"/>
    <lineage>
        <taxon>Eukaryota</taxon>
        <taxon>Fungi</taxon>
        <taxon>Dikarya</taxon>
        <taxon>Basidiomycota</taxon>
        <taxon>Ustilaginomycotina</taxon>
        <taxon>Exobasidiomycetes</taxon>
        <taxon>Entylomatales</taxon>
        <taxon>Entylomatales incertae sedis</taxon>
        <taxon>Tilletiopsis</taxon>
    </lineage>
</organism>
<feature type="domain" description="Protein YTP1-like C-terminal" evidence="5">
    <location>
        <begin position="152"/>
        <end position="427"/>
    </location>
</feature>
<keyword evidence="7" id="KW-1185">Reference proteome</keyword>
<feature type="region of interest" description="Disordered" evidence="1">
    <location>
        <begin position="469"/>
        <end position="525"/>
    </location>
</feature>
<dbReference type="InterPro" id="IPR018827">
    <property type="entry name" value="YTP1_C"/>
</dbReference>
<evidence type="ECO:0008006" key="8">
    <source>
        <dbReference type="Google" id="ProtNLM"/>
    </source>
</evidence>
<dbReference type="RefSeq" id="XP_025596431.1">
    <property type="nucleotide sequence ID" value="XM_025743750.1"/>
</dbReference>
<dbReference type="GeneID" id="37271294"/>
<accession>A0A316Z5B6</accession>
<dbReference type="AlphaFoldDB" id="A0A316Z5B6"/>
<evidence type="ECO:0000256" key="3">
    <source>
        <dbReference type="SAM" id="SignalP"/>
    </source>
</evidence>
<keyword evidence="2" id="KW-0812">Transmembrane</keyword>
<feature type="transmembrane region" description="Helical" evidence="2">
    <location>
        <begin position="136"/>
        <end position="161"/>
    </location>
</feature>
<dbReference type="Pfam" id="PF10355">
    <property type="entry name" value="Ytp1"/>
    <property type="match status" value="1"/>
</dbReference>
<evidence type="ECO:0000256" key="2">
    <source>
        <dbReference type="SAM" id="Phobius"/>
    </source>
</evidence>
<feature type="compositionally biased region" description="Basic and acidic residues" evidence="1">
    <location>
        <begin position="496"/>
        <end position="507"/>
    </location>
</feature>
<evidence type="ECO:0000313" key="7">
    <source>
        <dbReference type="Proteomes" id="UP000245946"/>
    </source>
</evidence>
<dbReference type="Proteomes" id="UP000245946">
    <property type="component" value="Unassembled WGS sequence"/>
</dbReference>
<dbReference type="EMBL" id="KZ819300">
    <property type="protein sequence ID" value="PWN96152.1"/>
    <property type="molecule type" value="Genomic_DNA"/>
</dbReference>
<keyword evidence="3" id="KW-0732">Signal</keyword>
<keyword evidence="2" id="KW-0472">Membrane</keyword>
<feature type="domain" description="DUF2427" evidence="4">
    <location>
        <begin position="27"/>
        <end position="125"/>
    </location>
</feature>
<dbReference type="PANTHER" id="PTHR31685">
    <property type="entry name" value="INTEGRAL MEMBRANE PROTEIN (AFU_ORTHOLOGUE AFUA_6G12730)-RELATED"/>
    <property type="match status" value="1"/>
</dbReference>
<evidence type="ECO:0000259" key="5">
    <source>
        <dbReference type="Pfam" id="PF10355"/>
    </source>
</evidence>
<sequence>MPPPARVLLGLLAVPAALAHGGHAHTPHAPVDESVPIDAVLWTHIALQTALFLVVFPLVMVLGLTRSRLHVPLAVAALALCAPGYVMGQRHGGRRYYHTVHGSLASVLLWYMAAQALMGVYLKLHLTLGARWLRPAVLRVHGIVGFGFPVLGWTQMLFGVITLRSWCFGGALGQCVAHHLMGSAFAAYAVLLLLMCKTGVAWLRRRRCSQEMIDSSVICAWGVVNAFTEHHGGPWTHKDLQHTLLGVMWVFGGLAGIWTSRGRRRSAIPGIIILVRAQAPAPRAALLTRAQLTGWAMSGHAQELMISTMIHALFGYTLMAAGICKIIEVCFVLHDEPTGEPVDESPEEEQARLALGHGPGETWWRVRAFQYLTPWLLMASGVLFMSGTNDELQWADSQGIDHITWGLIDFSLSLGLFFWANVLIDLYTSSGGRSGAARNSRRSATHALGGLESGANGSSSLYQRLARASLSTPRGTAPAARETESEDGSFEMGSRGGKEEEQTHVLFDEQDGDEDAESTGVFERR</sequence>
<reference evidence="6 7" key="1">
    <citation type="journal article" date="2018" name="Mol. Biol. Evol.">
        <title>Broad Genomic Sampling Reveals a Smut Pathogenic Ancestry of the Fungal Clade Ustilaginomycotina.</title>
        <authorList>
            <person name="Kijpornyongpan T."/>
            <person name="Mondo S.J."/>
            <person name="Barry K."/>
            <person name="Sandor L."/>
            <person name="Lee J."/>
            <person name="Lipzen A."/>
            <person name="Pangilinan J."/>
            <person name="LaButti K."/>
            <person name="Hainaut M."/>
            <person name="Henrissat B."/>
            <person name="Grigoriev I.V."/>
            <person name="Spatafora J.W."/>
            <person name="Aime M.C."/>
        </authorList>
    </citation>
    <scope>NUCLEOTIDE SEQUENCE [LARGE SCALE GENOMIC DNA]</scope>
    <source>
        <strain evidence="6 7">MCA 4186</strain>
    </source>
</reference>
<feature type="transmembrane region" description="Helical" evidence="2">
    <location>
        <begin position="107"/>
        <end position="124"/>
    </location>
</feature>
<feature type="transmembrane region" description="Helical" evidence="2">
    <location>
        <begin position="368"/>
        <end position="385"/>
    </location>
</feature>
<proteinExistence type="predicted"/>
<protein>
    <recommendedName>
        <fullName evidence="8">Cytochrome b561 domain-containing protein</fullName>
    </recommendedName>
</protein>
<keyword evidence="2" id="KW-1133">Transmembrane helix</keyword>
<feature type="compositionally biased region" description="Acidic residues" evidence="1">
    <location>
        <begin position="508"/>
        <end position="517"/>
    </location>
</feature>
<dbReference type="OrthoDB" id="4137487at2759"/>
<feature type="transmembrane region" description="Helical" evidence="2">
    <location>
        <begin position="40"/>
        <end position="62"/>
    </location>
</feature>
<feature type="transmembrane region" description="Helical" evidence="2">
    <location>
        <begin position="405"/>
        <end position="424"/>
    </location>
</feature>
<evidence type="ECO:0000256" key="1">
    <source>
        <dbReference type="SAM" id="MobiDB-lite"/>
    </source>
</evidence>
<evidence type="ECO:0000313" key="6">
    <source>
        <dbReference type="EMBL" id="PWN96152.1"/>
    </source>
</evidence>
<feature type="signal peptide" evidence="3">
    <location>
        <begin position="1"/>
        <end position="19"/>
    </location>
</feature>
<dbReference type="STRING" id="58919.A0A316Z5B6"/>
<dbReference type="PANTHER" id="PTHR31685:SF2">
    <property type="entry name" value="PROTEIN YTP1"/>
    <property type="match status" value="1"/>
</dbReference>
<feature type="chain" id="PRO_5016384576" description="Cytochrome b561 domain-containing protein" evidence="3">
    <location>
        <begin position="20"/>
        <end position="525"/>
    </location>
</feature>
<evidence type="ECO:0000259" key="4">
    <source>
        <dbReference type="Pfam" id="PF10348"/>
    </source>
</evidence>
<feature type="transmembrane region" description="Helical" evidence="2">
    <location>
        <begin position="181"/>
        <end position="200"/>
    </location>
</feature>
<name>A0A316Z5B6_9BASI</name>
<gene>
    <name evidence="6" type="ORF">FA09DRAFT_334983</name>
</gene>